<gene>
    <name evidence="9" type="ORF">P280DRAFT_505932</name>
</gene>
<keyword evidence="4 8" id="KW-0812">Transmembrane</keyword>
<comment type="subcellular location">
    <subcellularLocation>
        <location evidence="1">Endomembrane system</location>
        <topology evidence="1">Multi-pass membrane protein</topology>
    </subcellularLocation>
</comment>
<evidence type="ECO:0000256" key="4">
    <source>
        <dbReference type="ARBA" id="ARBA00022692"/>
    </source>
</evidence>
<name>A0A6A6S4J1_9PLEO</name>
<feature type="region of interest" description="Disordered" evidence="7">
    <location>
        <begin position="571"/>
        <end position="619"/>
    </location>
</feature>
<evidence type="ECO:0000256" key="2">
    <source>
        <dbReference type="ARBA" id="ARBA00005697"/>
    </source>
</evidence>
<feature type="transmembrane region" description="Helical" evidence="8">
    <location>
        <begin position="435"/>
        <end position="454"/>
    </location>
</feature>
<organism evidence="9 10">
    <name type="scientific">Massarina eburnea CBS 473.64</name>
    <dbReference type="NCBI Taxonomy" id="1395130"/>
    <lineage>
        <taxon>Eukaryota</taxon>
        <taxon>Fungi</taxon>
        <taxon>Dikarya</taxon>
        <taxon>Ascomycota</taxon>
        <taxon>Pezizomycotina</taxon>
        <taxon>Dothideomycetes</taxon>
        <taxon>Pleosporomycetidae</taxon>
        <taxon>Pleosporales</taxon>
        <taxon>Massarineae</taxon>
        <taxon>Massarinaceae</taxon>
        <taxon>Massarina</taxon>
    </lineage>
</organism>
<evidence type="ECO:0000256" key="8">
    <source>
        <dbReference type="SAM" id="Phobius"/>
    </source>
</evidence>
<evidence type="ECO:0000256" key="6">
    <source>
        <dbReference type="ARBA" id="ARBA00023136"/>
    </source>
</evidence>
<dbReference type="PANTHER" id="PTHR43337">
    <property type="entry name" value="XANTHINE/URACIL PERMEASE C887.17-RELATED"/>
    <property type="match status" value="1"/>
</dbReference>
<sequence>MGWVSNTNLAIGRSAVGRYFHLAGSGHPKERKDSFFFTEIRAGLATFFAMAYIIAVNSQITSLTGGTCVCPAEFKNPDIGCDKSPEYMSCVEDIKRDLVTATAAIAALATFCMGLFANIPLAVAPGMGTNAYFTFNVVGPYGSGKLKHPDRSILIPNAYVSRLATVICIYSRLGAISYELALMAVFVEGLVFVALTLFGIRQWLARVIPASIKLATGVGIGLYLTLIGLTYDAGIGLITGSMATPVTLGGCKEEDKQSGVCPGSHKMQNPTMWIGIFCGGFLTTLLMAYRVKGAIIAGILLVSIISWPRSTSVSYFPHDPLGDQRFDFFKKVVSFHSIQKTLAVPQWDVSQEGAQFGLAFITFLYVDILDCTGTLYSMARFAGLINPRTQDFEGSSVAYLVDATSISIGALFGSPPSTAFIESGAGISEGGKTGITAMTTGLCFFVSIFFAPIFASIPPWATGCTLIIVGCLMAQSAKDINWSYIGDAVPAFLTIAIMPFTYSIAYGLIAGIVSYAIINTIIWIIEKASGGRIVPDSKSTKEPWSYKVPGGILPPWLKRLKAGKKTFWKDDDTMEDGVPHTTGMAERRSESSGEPIDTKPMDATPMPKTPTKQPIEKIT</sequence>
<dbReference type="GO" id="GO:0005345">
    <property type="term" value="F:purine nucleobase transmembrane transporter activity"/>
    <property type="evidence" value="ECO:0007669"/>
    <property type="project" value="TreeGrafter"/>
</dbReference>
<evidence type="ECO:0000256" key="5">
    <source>
        <dbReference type="ARBA" id="ARBA00022989"/>
    </source>
</evidence>
<evidence type="ECO:0000313" key="9">
    <source>
        <dbReference type="EMBL" id="KAF2642535.1"/>
    </source>
</evidence>
<keyword evidence="6 8" id="KW-0472">Membrane</keyword>
<dbReference type="InterPro" id="IPR006043">
    <property type="entry name" value="NCS2"/>
</dbReference>
<dbReference type="AlphaFoldDB" id="A0A6A6S4J1"/>
<dbReference type="EMBL" id="MU006781">
    <property type="protein sequence ID" value="KAF2642535.1"/>
    <property type="molecule type" value="Genomic_DNA"/>
</dbReference>
<feature type="transmembrane region" description="Helical" evidence="8">
    <location>
        <begin position="35"/>
        <end position="55"/>
    </location>
</feature>
<feature type="transmembrane region" description="Helical" evidence="8">
    <location>
        <begin position="212"/>
        <end position="231"/>
    </location>
</feature>
<feature type="transmembrane region" description="Helical" evidence="8">
    <location>
        <begin position="98"/>
        <end position="119"/>
    </location>
</feature>
<comment type="similarity">
    <text evidence="2">Belongs to the nucleobase:cation symporter-2 (NCS2) (TC 2.A.40) family. Azg-like subfamily.</text>
</comment>
<keyword evidence="3" id="KW-0813">Transport</keyword>
<keyword evidence="5 8" id="KW-1133">Transmembrane helix</keyword>
<evidence type="ECO:0000256" key="7">
    <source>
        <dbReference type="SAM" id="MobiDB-lite"/>
    </source>
</evidence>
<dbReference type="PANTHER" id="PTHR43337:SF1">
    <property type="entry name" value="XANTHINE_URACIL PERMEASE C887.17-RELATED"/>
    <property type="match status" value="1"/>
</dbReference>
<dbReference type="Pfam" id="PF00860">
    <property type="entry name" value="Xan_ur_permease"/>
    <property type="match status" value="1"/>
</dbReference>
<feature type="transmembrane region" description="Helical" evidence="8">
    <location>
        <begin position="180"/>
        <end position="200"/>
    </location>
</feature>
<evidence type="ECO:0000313" key="10">
    <source>
        <dbReference type="Proteomes" id="UP000799753"/>
    </source>
</evidence>
<proteinExistence type="inferred from homology"/>
<dbReference type="GO" id="GO:0015853">
    <property type="term" value="P:adenine transport"/>
    <property type="evidence" value="ECO:0007669"/>
    <property type="project" value="TreeGrafter"/>
</dbReference>
<dbReference type="GO" id="GO:0015854">
    <property type="term" value="P:guanine transport"/>
    <property type="evidence" value="ECO:0007669"/>
    <property type="project" value="TreeGrafter"/>
</dbReference>
<dbReference type="Proteomes" id="UP000799753">
    <property type="component" value="Unassembled WGS sequence"/>
</dbReference>
<dbReference type="GO" id="GO:0005886">
    <property type="term" value="C:plasma membrane"/>
    <property type="evidence" value="ECO:0007669"/>
    <property type="project" value="TreeGrafter"/>
</dbReference>
<dbReference type="InterPro" id="IPR045018">
    <property type="entry name" value="Azg-like"/>
</dbReference>
<evidence type="ECO:0000256" key="3">
    <source>
        <dbReference type="ARBA" id="ARBA00022448"/>
    </source>
</evidence>
<keyword evidence="10" id="KW-1185">Reference proteome</keyword>
<protein>
    <submittedName>
        <fullName evidence="9">Permease</fullName>
    </submittedName>
</protein>
<dbReference type="GO" id="GO:0012505">
    <property type="term" value="C:endomembrane system"/>
    <property type="evidence" value="ECO:0007669"/>
    <property type="project" value="UniProtKB-SubCell"/>
</dbReference>
<evidence type="ECO:0000256" key="1">
    <source>
        <dbReference type="ARBA" id="ARBA00004127"/>
    </source>
</evidence>
<reference evidence="9" key="1">
    <citation type="journal article" date="2020" name="Stud. Mycol.">
        <title>101 Dothideomycetes genomes: a test case for predicting lifestyles and emergence of pathogens.</title>
        <authorList>
            <person name="Haridas S."/>
            <person name="Albert R."/>
            <person name="Binder M."/>
            <person name="Bloem J."/>
            <person name="Labutti K."/>
            <person name="Salamov A."/>
            <person name="Andreopoulos B."/>
            <person name="Baker S."/>
            <person name="Barry K."/>
            <person name="Bills G."/>
            <person name="Bluhm B."/>
            <person name="Cannon C."/>
            <person name="Castanera R."/>
            <person name="Culley D."/>
            <person name="Daum C."/>
            <person name="Ezra D."/>
            <person name="Gonzalez J."/>
            <person name="Henrissat B."/>
            <person name="Kuo A."/>
            <person name="Liang C."/>
            <person name="Lipzen A."/>
            <person name="Lutzoni F."/>
            <person name="Magnuson J."/>
            <person name="Mondo S."/>
            <person name="Nolan M."/>
            <person name="Ohm R."/>
            <person name="Pangilinan J."/>
            <person name="Park H.-J."/>
            <person name="Ramirez L."/>
            <person name="Alfaro M."/>
            <person name="Sun H."/>
            <person name="Tritt A."/>
            <person name="Yoshinaga Y."/>
            <person name="Zwiers L.-H."/>
            <person name="Turgeon B."/>
            <person name="Goodwin S."/>
            <person name="Spatafora J."/>
            <person name="Crous P."/>
            <person name="Grigoriev I."/>
        </authorList>
    </citation>
    <scope>NUCLEOTIDE SEQUENCE</scope>
    <source>
        <strain evidence="9">CBS 473.64</strain>
    </source>
</reference>
<dbReference type="OrthoDB" id="431212at2759"/>
<feature type="transmembrane region" description="Helical" evidence="8">
    <location>
        <begin position="272"/>
        <end position="291"/>
    </location>
</feature>
<feature type="compositionally biased region" description="Basic and acidic residues" evidence="7">
    <location>
        <begin position="585"/>
        <end position="600"/>
    </location>
</feature>
<accession>A0A6A6S4J1</accession>